<protein>
    <submittedName>
        <fullName evidence="2">DUF1109 domain-containing protein</fullName>
    </submittedName>
</protein>
<evidence type="ECO:0000313" key="3">
    <source>
        <dbReference type="Proteomes" id="UP000245461"/>
    </source>
</evidence>
<evidence type="ECO:0000313" key="2">
    <source>
        <dbReference type="EMBL" id="PWR24900.1"/>
    </source>
</evidence>
<dbReference type="AlphaFoldDB" id="A0A317EFI2"/>
<gene>
    <name evidence="2" type="ORF">DKG74_03780</name>
</gene>
<feature type="transmembrane region" description="Helical" evidence="1">
    <location>
        <begin position="77"/>
        <end position="97"/>
    </location>
</feature>
<proteinExistence type="predicted"/>
<comment type="caution">
    <text evidence="2">The sequence shown here is derived from an EMBL/GenBank/DDBJ whole genome shotgun (WGS) entry which is preliminary data.</text>
</comment>
<name>A0A317EFI2_9PROT</name>
<keyword evidence="1" id="KW-0472">Membrane</keyword>
<dbReference type="EMBL" id="QGLE01000002">
    <property type="protein sequence ID" value="PWR24900.1"/>
    <property type="molecule type" value="Genomic_DNA"/>
</dbReference>
<evidence type="ECO:0000256" key="1">
    <source>
        <dbReference type="SAM" id="Phobius"/>
    </source>
</evidence>
<dbReference type="OrthoDB" id="6024860at2"/>
<organism evidence="2 3">
    <name type="scientific">Zavarzinia aquatilis</name>
    <dbReference type="NCBI Taxonomy" id="2211142"/>
    <lineage>
        <taxon>Bacteria</taxon>
        <taxon>Pseudomonadati</taxon>
        <taxon>Pseudomonadota</taxon>
        <taxon>Alphaproteobacteria</taxon>
        <taxon>Rhodospirillales</taxon>
        <taxon>Zavarziniaceae</taxon>
        <taxon>Zavarzinia</taxon>
    </lineage>
</organism>
<feature type="transmembrane region" description="Helical" evidence="1">
    <location>
        <begin position="141"/>
        <end position="164"/>
    </location>
</feature>
<accession>A0A317EFI2</accession>
<dbReference type="Pfam" id="PF06532">
    <property type="entry name" value="NrsF"/>
    <property type="match status" value="1"/>
</dbReference>
<keyword evidence="1" id="KW-1133">Transmembrane helix</keyword>
<dbReference type="Proteomes" id="UP000245461">
    <property type="component" value="Unassembled WGS sequence"/>
</dbReference>
<feature type="transmembrane region" description="Helical" evidence="1">
    <location>
        <begin position="109"/>
        <end position="129"/>
    </location>
</feature>
<keyword evidence="3" id="KW-1185">Reference proteome</keyword>
<keyword evidence="1" id="KW-0812">Transmembrane</keyword>
<reference evidence="2 3" key="1">
    <citation type="submission" date="2018-05" db="EMBL/GenBank/DDBJ databases">
        <title>Zavarzinia sp. HR-AS.</title>
        <authorList>
            <person name="Lee Y."/>
            <person name="Jeon C.O."/>
        </authorList>
    </citation>
    <scope>NUCLEOTIDE SEQUENCE [LARGE SCALE GENOMIC DNA]</scope>
    <source>
        <strain evidence="2 3">HR-AS</strain>
    </source>
</reference>
<feature type="transmembrane region" description="Helical" evidence="1">
    <location>
        <begin position="176"/>
        <end position="194"/>
    </location>
</feature>
<sequence length="226" mass="24285">MRREVERVTVTTQTDQLIEALVTGAKPVRRLRPPMLRAAFWLALAGALIAGITVYHANEEGEGLKHLFGDLAHTKFTLQWLASLATGITAVIAAFELSLPDRSRAWRLLPVPAAALWLLTLGYGCFTDWVEYGPDGFVAGHSVQCLTTIIGTSVPLGLGLAFMLSHAGASRPVDTIVIGALGLAALSATGLSLYHDLDATLMIIVWHVVVASLVVAISRLRARRRA</sequence>
<dbReference type="InterPro" id="IPR009495">
    <property type="entry name" value="NrsF"/>
</dbReference>
<feature type="transmembrane region" description="Helical" evidence="1">
    <location>
        <begin position="200"/>
        <end position="220"/>
    </location>
</feature>
<feature type="transmembrane region" description="Helical" evidence="1">
    <location>
        <begin position="38"/>
        <end position="57"/>
    </location>
</feature>